<dbReference type="RefSeq" id="WP_207708805.1">
    <property type="nucleotide sequence ID" value="NZ_WNKU01000012.1"/>
</dbReference>
<evidence type="ECO:0000259" key="2">
    <source>
        <dbReference type="SMART" id="SM00635"/>
    </source>
</evidence>
<sequence>MNKKLACAALTTSFLFTSVSAAFAVPTGLYFNGKYYSDEYLDQNSDSLKSILSSAKRSSKAFYISEDEHSYTLYKDYTGEKTKYNLDLNKKNPLDLFYIDAETSDKILGVVFKTGTVSEDNGSVLLTADRNMTYPKVTDFTFDKGVKVKSVTTLPNNQIRLITSGLSESETYSLSYKNVDTGIKVTGLVQPIKMNQLVAKDDTLSIQFNKAPEMAPEVSNFTVYQKINKGQEQLITPDSFVWDESTLTATLQVPSVKQTQDVQVLRYSVFYNEMKLASNTLTIKAIPKIASVQATDGFVTVKLTDSPKTAPIIDEFTLTQKIGSKKAEALSGELVSWDSKSKTALISFDPLLSSESSTKVVIGVQYGLSKKDNFFWTVPSTSEVQTVSIVNASNRKELVVGSESESSLTLSAIALDKSKKVIPGKSATWDSLDSKIATVNSSGVVTAVSAGTTSITATIGGKTASFPIVVKEMDQSTATVSPSSTTPTQNQAFTLNITGAKGTDGQALVGAVDVQVTSSNTAEGTTGVIFNDAITFTAGAATIPVILAQTGSQTLTVKIAGVTAAKTANVTVAASSFSAATDSTTANDVPTLGLVGTTATSGTPSVATAAVNSGTGKIDITSVSAGTATITVEDASNHQATIAVTVGPDGAITVGTITKYTVVFSAATDSTTANDLSTLGLVGTTATSGTPSVATAAVNSGTGKIDITSVSAGTATITVEDASNHQATIAVTVGPDGAITVG</sequence>
<keyword evidence="4" id="KW-1185">Reference proteome</keyword>
<feature type="chain" id="PRO_5026126806" description="BIG2 domain-containing protein" evidence="1">
    <location>
        <begin position="25"/>
        <end position="742"/>
    </location>
</feature>
<protein>
    <recommendedName>
        <fullName evidence="2">BIG2 domain-containing protein</fullName>
    </recommendedName>
</protein>
<keyword evidence="1" id="KW-0732">Signal</keyword>
<feature type="non-terminal residue" evidence="3">
    <location>
        <position position="742"/>
    </location>
</feature>
<comment type="caution">
    <text evidence="3">The sequence shown here is derived from an EMBL/GenBank/DDBJ whole genome shotgun (WGS) entry which is preliminary data.</text>
</comment>
<gene>
    <name evidence="3" type="ORF">GJ688_11595</name>
</gene>
<dbReference type="EMBL" id="WNKU01000012">
    <property type="protein sequence ID" value="MTV49620.1"/>
    <property type="molecule type" value="Genomic_DNA"/>
</dbReference>
<name>A0A6I3SL49_HELMO</name>
<dbReference type="AlphaFoldDB" id="A0A6I3SL49"/>
<dbReference type="Proteomes" id="UP000430670">
    <property type="component" value="Unassembled WGS sequence"/>
</dbReference>
<dbReference type="SUPFAM" id="SSF49373">
    <property type="entry name" value="Invasin/intimin cell-adhesion fragments"/>
    <property type="match status" value="1"/>
</dbReference>
<dbReference type="InterPro" id="IPR054604">
    <property type="entry name" value="SbsC_Big-like"/>
</dbReference>
<evidence type="ECO:0000313" key="4">
    <source>
        <dbReference type="Proteomes" id="UP000430670"/>
    </source>
</evidence>
<organism evidence="3 4">
    <name type="scientific">Heliobacterium mobile</name>
    <name type="common">Heliobacillus mobilis</name>
    <dbReference type="NCBI Taxonomy" id="28064"/>
    <lineage>
        <taxon>Bacteria</taxon>
        <taxon>Bacillati</taxon>
        <taxon>Bacillota</taxon>
        <taxon>Clostridia</taxon>
        <taxon>Eubacteriales</taxon>
        <taxon>Heliobacteriaceae</taxon>
        <taxon>Heliobacterium</taxon>
    </lineage>
</organism>
<feature type="domain" description="BIG2" evidence="2">
    <location>
        <begin position="383"/>
        <end position="469"/>
    </location>
</feature>
<reference evidence="3 4" key="1">
    <citation type="submission" date="2019-11" db="EMBL/GenBank/DDBJ databases">
        <title>Whole-genome sequence of a the green, strictly anaerobic photosynthetic bacterium Heliobacillus mobilis DSM 6151.</title>
        <authorList>
            <person name="Kyndt J.A."/>
            <person name="Meyer T.E."/>
        </authorList>
    </citation>
    <scope>NUCLEOTIDE SEQUENCE [LARGE SCALE GENOMIC DNA]</scope>
    <source>
        <strain evidence="3 4">DSM 6151</strain>
    </source>
</reference>
<dbReference type="SMART" id="SM00635">
    <property type="entry name" value="BID_2"/>
    <property type="match status" value="1"/>
</dbReference>
<accession>A0A6I3SL49</accession>
<dbReference type="Pfam" id="PF22359">
    <property type="entry name" value="Big-like"/>
    <property type="match status" value="1"/>
</dbReference>
<evidence type="ECO:0000313" key="3">
    <source>
        <dbReference type="EMBL" id="MTV49620.1"/>
    </source>
</evidence>
<dbReference type="InterPro" id="IPR008964">
    <property type="entry name" value="Invasin/intimin_cell_adhesion"/>
</dbReference>
<evidence type="ECO:0000256" key="1">
    <source>
        <dbReference type="SAM" id="SignalP"/>
    </source>
</evidence>
<feature type="signal peptide" evidence="1">
    <location>
        <begin position="1"/>
        <end position="24"/>
    </location>
</feature>
<proteinExistence type="predicted"/>
<dbReference type="InterPro" id="IPR003343">
    <property type="entry name" value="Big_2"/>
</dbReference>
<dbReference type="Gene3D" id="2.60.40.1080">
    <property type="match status" value="1"/>
</dbReference>